<dbReference type="VEuPathDB" id="FungiDB:UREG_03307"/>
<evidence type="ECO:0000256" key="2">
    <source>
        <dbReference type="ARBA" id="ARBA00022527"/>
    </source>
</evidence>
<dbReference type="EMBL" id="CH476616">
    <property type="protein sequence ID" value="EEP78461.1"/>
    <property type="molecule type" value="Genomic_DNA"/>
</dbReference>
<dbReference type="PANTHER" id="PTHR47634">
    <property type="entry name" value="PROTEIN KINASE DOMAIN-CONTAINING PROTEIN-RELATED"/>
    <property type="match status" value="1"/>
</dbReference>
<feature type="domain" description="Protein kinase" evidence="9">
    <location>
        <begin position="61"/>
        <end position="406"/>
    </location>
</feature>
<evidence type="ECO:0000256" key="6">
    <source>
        <dbReference type="ARBA" id="ARBA00022840"/>
    </source>
</evidence>
<evidence type="ECO:0000313" key="10">
    <source>
        <dbReference type="EMBL" id="EEP78461.1"/>
    </source>
</evidence>
<protein>
    <recommendedName>
        <fullName evidence="1">non-specific serine/threonine protein kinase</fullName>
        <ecNumber evidence="1">2.7.11.1</ecNumber>
    </recommendedName>
</protein>
<dbReference type="EC" id="2.7.11.1" evidence="1"/>
<dbReference type="GO" id="GO:0050684">
    <property type="term" value="P:regulation of mRNA processing"/>
    <property type="evidence" value="ECO:0007669"/>
    <property type="project" value="TreeGrafter"/>
</dbReference>
<comment type="catalytic activity">
    <reaction evidence="8">
        <text>L-seryl-[protein] + ATP = O-phospho-L-seryl-[protein] + ADP + H(+)</text>
        <dbReference type="Rhea" id="RHEA:17989"/>
        <dbReference type="Rhea" id="RHEA-COMP:9863"/>
        <dbReference type="Rhea" id="RHEA-COMP:11604"/>
        <dbReference type="ChEBI" id="CHEBI:15378"/>
        <dbReference type="ChEBI" id="CHEBI:29999"/>
        <dbReference type="ChEBI" id="CHEBI:30616"/>
        <dbReference type="ChEBI" id="CHEBI:83421"/>
        <dbReference type="ChEBI" id="CHEBI:456216"/>
        <dbReference type="EC" id="2.7.11.1"/>
    </reaction>
</comment>
<dbReference type="PROSITE" id="PS50011">
    <property type="entry name" value="PROTEIN_KINASE_DOM"/>
    <property type="match status" value="1"/>
</dbReference>
<dbReference type="KEGG" id="ure:UREG_03307"/>
<keyword evidence="11" id="KW-1185">Reference proteome</keyword>
<keyword evidence="4" id="KW-0547">Nucleotide-binding</keyword>
<organism evidence="10 11">
    <name type="scientific">Uncinocarpus reesii (strain UAMH 1704)</name>
    <dbReference type="NCBI Taxonomy" id="336963"/>
    <lineage>
        <taxon>Eukaryota</taxon>
        <taxon>Fungi</taxon>
        <taxon>Dikarya</taxon>
        <taxon>Ascomycota</taxon>
        <taxon>Pezizomycotina</taxon>
        <taxon>Eurotiomycetes</taxon>
        <taxon>Eurotiomycetidae</taxon>
        <taxon>Onygenales</taxon>
        <taxon>Onygenaceae</taxon>
        <taxon>Uncinocarpus</taxon>
    </lineage>
</organism>
<evidence type="ECO:0000259" key="9">
    <source>
        <dbReference type="PROSITE" id="PS50011"/>
    </source>
</evidence>
<dbReference type="RefSeq" id="XP_002543790.1">
    <property type="nucleotide sequence ID" value="XM_002543744.1"/>
</dbReference>
<evidence type="ECO:0000256" key="7">
    <source>
        <dbReference type="ARBA" id="ARBA00047899"/>
    </source>
</evidence>
<evidence type="ECO:0000256" key="1">
    <source>
        <dbReference type="ARBA" id="ARBA00012513"/>
    </source>
</evidence>
<keyword evidence="3" id="KW-0808">Transferase</keyword>
<comment type="catalytic activity">
    <reaction evidence="7">
        <text>L-threonyl-[protein] + ATP = O-phospho-L-threonyl-[protein] + ADP + H(+)</text>
        <dbReference type="Rhea" id="RHEA:46608"/>
        <dbReference type="Rhea" id="RHEA-COMP:11060"/>
        <dbReference type="Rhea" id="RHEA-COMP:11605"/>
        <dbReference type="ChEBI" id="CHEBI:15378"/>
        <dbReference type="ChEBI" id="CHEBI:30013"/>
        <dbReference type="ChEBI" id="CHEBI:30616"/>
        <dbReference type="ChEBI" id="CHEBI:61977"/>
        <dbReference type="ChEBI" id="CHEBI:456216"/>
        <dbReference type="EC" id="2.7.11.1"/>
    </reaction>
</comment>
<dbReference type="Pfam" id="PF00069">
    <property type="entry name" value="Pkinase"/>
    <property type="match status" value="1"/>
</dbReference>
<accession>C4JQ74</accession>
<dbReference type="GO" id="GO:0005524">
    <property type="term" value="F:ATP binding"/>
    <property type="evidence" value="ECO:0007669"/>
    <property type="project" value="UniProtKB-KW"/>
</dbReference>
<dbReference type="InterPro" id="IPR011009">
    <property type="entry name" value="Kinase-like_dom_sf"/>
</dbReference>
<dbReference type="AlphaFoldDB" id="C4JQ74"/>
<dbReference type="HOGENOM" id="CLU_000288_81_1_1"/>
<dbReference type="OMA" id="FGSLDWR"/>
<dbReference type="eggNOG" id="KOG0667">
    <property type="taxonomic scope" value="Eukaryota"/>
</dbReference>
<evidence type="ECO:0000256" key="8">
    <source>
        <dbReference type="ARBA" id="ARBA00048679"/>
    </source>
</evidence>
<dbReference type="InterPro" id="IPR000719">
    <property type="entry name" value="Prot_kinase_dom"/>
</dbReference>
<evidence type="ECO:0000256" key="3">
    <source>
        <dbReference type="ARBA" id="ARBA00022679"/>
    </source>
</evidence>
<evidence type="ECO:0000256" key="5">
    <source>
        <dbReference type="ARBA" id="ARBA00022777"/>
    </source>
</evidence>
<dbReference type="Gene3D" id="1.10.510.10">
    <property type="entry name" value="Transferase(Phosphotransferase) domain 1"/>
    <property type="match status" value="2"/>
</dbReference>
<keyword evidence="5" id="KW-0418">Kinase</keyword>
<dbReference type="InParanoid" id="C4JQ74"/>
<dbReference type="Proteomes" id="UP000002058">
    <property type="component" value="Unassembled WGS sequence"/>
</dbReference>
<dbReference type="InterPro" id="IPR051334">
    <property type="entry name" value="SRPK"/>
</dbReference>
<dbReference type="GO" id="GO:0004674">
    <property type="term" value="F:protein serine/threonine kinase activity"/>
    <property type="evidence" value="ECO:0007669"/>
    <property type="project" value="UniProtKB-KW"/>
</dbReference>
<evidence type="ECO:0000256" key="4">
    <source>
        <dbReference type="ARBA" id="ARBA00022741"/>
    </source>
</evidence>
<keyword evidence="6" id="KW-0067">ATP-binding</keyword>
<dbReference type="GeneID" id="8442790"/>
<evidence type="ECO:0000313" key="11">
    <source>
        <dbReference type="Proteomes" id="UP000002058"/>
    </source>
</evidence>
<proteinExistence type="predicted"/>
<reference evidence="11" key="1">
    <citation type="journal article" date="2009" name="Genome Res.">
        <title>Comparative genomic analyses of the human fungal pathogens Coccidioides and their relatives.</title>
        <authorList>
            <person name="Sharpton T.J."/>
            <person name="Stajich J.E."/>
            <person name="Rounsley S.D."/>
            <person name="Gardner M.J."/>
            <person name="Wortman J.R."/>
            <person name="Jordar V.S."/>
            <person name="Maiti R."/>
            <person name="Kodira C.D."/>
            <person name="Neafsey D.E."/>
            <person name="Zeng Q."/>
            <person name="Hung C.-Y."/>
            <person name="McMahan C."/>
            <person name="Muszewska A."/>
            <person name="Grynberg M."/>
            <person name="Mandel M.A."/>
            <person name="Kellner E.M."/>
            <person name="Barker B.M."/>
            <person name="Galgiani J.N."/>
            <person name="Orbach M.J."/>
            <person name="Kirkland T.N."/>
            <person name="Cole G.T."/>
            <person name="Henn M.R."/>
            <person name="Birren B.W."/>
            <person name="Taylor J.W."/>
        </authorList>
    </citation>
    <scope>NUCLEOTIDE SEQUENCE [LARGE SCALE GENOMIC DNA]</scope>
    <source>
        <strain evidence="11">UAMH 1704</strain>
    </source>
</reference>
<sequence length="411" mass="47104">MAPLRTEARPLSFFRARPQKFPETVGAALPPDEPIDEEICPGYDSHLYYPVKPGSIFNNRYLPLVKIGWGGSSTVWLAQDLARYRWQQDRFVTLKINNANSKEAAHEVDIEKYVAEKAPHHPSMQFIRTHVDSFVLSSSGGDHLCLVYDTMRKPAWLFRQRLKGDLKLDNILVTFENEDVLKNFVKAQRSLPMGQKVDGTGRTVYLSHNNFGDLHEAKCLPKITDFGSACRIQPHEHMLHPIQPDVYRAPEVLLGCGWTTKADIWNLGVMLWNFAQIEDLFRHVHDENSKYSAKAHIAEMIGLLGPPPQKIVTMSLERSQWSWGIEILNSEGKLCQNARDYFGGPFLNDNGKFRYPDLVPKMALEDTLPPWGDEGKREFLTFVKKLLTWDPEERKSAQELMKDPFEIIMRG</sequence>
<dbReference type="GO" id="GO:0000245">
    <property type="term" value="P:spliceosomal complex assembly"/>
    <property type="evidence" value="ECO:0007669"/>
    <property type="project" value="TreeGrafter"/>
</dbReference>
<keyword evidence="2" id="KW-0723">Serine/threonine-protein kinase</keyword>
<gene>
    <name evidence="10" type="ORF">UREG_03307</name>
</gene>
<dbReference type="Gene3D" id="3.30.200.20">
    <property type="entry name" value="Phosphorylase Kinase, domain 1"/>
    <property type="match status" value="1"/>
</dbReference>
<dbReference type="PANTHER" id="PTHR47634:SF9">
    <property type="entry name" value="PROTEIN KINASE DOMAIN-CONTAINING PROTEIN-RELATED"/>
    <property type="match status" value="1"/>
</dbReference>
<dbReference type="SUPFAM" id="SSF56112">
    <property type="entry name" value="Protein kinase-like (PK-like)"/>
    <property type="match status" value="1"/>
</dbReference>
<dbReference type="SMART" id="SM00220">
    <property type="entry name" value="S_TKc"/>
    <property type="match status" value="1"/>
</dbReference>
<dbReference type="OrthoDB" id="5979581at2759"/>
<dbReference type="eggNOG" id="KOG1290">
    <property type="taxonomic scope" value="Eukaryota"/>
</dbReference>
<name>C4JQ74_UNCRE</name>